<dbReference type="Pfam" id="PF06612">
    <property type="entry name" value="DUF1146"/>
    <property type="match status" value="1"/>
</dbReference>
<dbReference type="InterPro" id="IPR009526">
    <property type="entry name" value="DUF1146"/>
</dbReference>
<comment type="caution">
    <text evidence="2">The sequence shown here is derived from an EMBL/GenBank/DDBJ whole genome shotgun (WGS) entry which is preliminary data.</text>
</comment>
<reference evidence="2 3" key="1">
    <citation type="submission" date="2021-03" db="EMBL/GenBank/DDBJ databases">
        <title>Paenibacillus artemisicola MWE-103 whole genome sequence.</title>
        <authorList>
            <person name="Ham Y.J."/>
        </authorList>
    </citation>
    <scope>NUCLEOTIDE SEQUENCE [LARGE SCALE GENOMIC DNA]</scope>
    <source>
        <strain evidence="2 3">MWE-103</strain>
    </source>
</reference>
<accession>A0ABS3WI76</accession>
<organism evidence="2 3">
    <name type="scientific">Paenibacillus artemisiicola</name>
    <dbReference type="NCBI Taxonomy" id="1172618"/>
    <lineage>
        <taxon>Bacteria</taxon>
        <taxon>Bacillati</taxon>
        <taxon>Bacillota</taxon>
        <taxon>Bacilli</taxon>
        <taxon>Bacillales</taxon>
        <taxon>Paenibacillaceae</taxon>
        <taxon>Paenibacillus</taxon>
    </lineage>
</organism>
<dbReference type="RefSeq" id="WP_208850623.1">
    <property type="nucleotide sequence ID" value="NZ_JAGGDJ010000045.1"/>
</dbReference>
<evidence type="ECO:0000313" key="2">
    <source>
        <dbReference type="EMBL" id="MBO7748013.1"/>
    </source>
</evidence>
<sequence length="83" mass="9194">MNMDQIAATAGMHALMSIVIELFSIALAWVALQELKWDTILKRPRGGQARLLQIILSVVLGHGFASFVLAYWNWSGLLKGIVE</sequence>
<feature type="transmembrane region" description="Helical" evidence="1">
    <location>
        <begin position="51"/>
        <end position="74"/>
    </location>
</feature>
<dbReference type="EMBL" id="JAGGDJ010000045">
    <property type="protein sequence ID" value="MBO7748013.1"/>
    <property type="molecule type" value="Genomic_DNA"/>
</dbReference>
<evidence type="ECO:0000256" key="1">
    <source>
        <dbReference type="SAM" id="Phobius"/>
    </source>
</evidence>
<feature type="transmembrane region" description="Helical" evidence="1">
    <location>
        <begin position="6"/>
        <end position="30"/>
    </location>
</feature>
<proteinExistence type="predicted"/>
<name>A0ABS3WI76_9BACL</name>
<keyword evidence="1" id="KW-0472">Membrane</keyword>
<keyword evidence="1" id="KW-0812">Transmembrane</keyword>
<dbReference type="Proteomes" id="UP000670947">
    <property type="component" value="Unassembled WGS sequence"/>
</dbReference>
<gene>
    <name evidence="2" type="ORF">I8J29_27850</name>
</gene>
<keyword evidence="1" id="KW-1133">Transmembrane helix</keyword>
<protein>
    <submittedName>
        <fullName evidence="2">DUF1146 domain-containing protein</fullName>
    </submittedName>
</protein>
<evidence type="ECO:0000313" key="3">
    <source>
        <dbReference type="Proteomes" id="UP000670947"/>
    </source>
</evidence>
<keyword evidence="3" id="KW-1185">Reference proteome</keyword>